<keyword evidence="2" id="KW-1185">Reference proteome</keyword>
<sequence>MRTDSKANCCCSYVAGSCIRSVHASGSVLRSYNHNHTPYLIILSLMGMFEQQVTPTTIAQTSSGKELSAVGEPIMPGVKGYSSTPI</sequence>
<name>A0A317V1G8_ASPEC</name>
<dbReference type="GeneID" id="37047835"/>
<reference evidence="1" key="1">
    <citation type="submission" date="2016-12" db="EMBL/GenBank/DDBJ databases">
        <title>The genomes of Aspergillus section Nigri reveals drivers in fungal speciation.</title>
        <authorList>
            <consortium name="DOE Joint Genome Institute"/>
            <person name="Vesth T.C."/>
            <person name="Nybo J."/>
            <person name="Theobald S."/>
            <person name="Brandl J."/>
            <person name="Frisvad J.C."/>
            <person name="Nielsen K.F."/>
            <person name="Lyhne E.K."/>
            <person name="Kogle M.E."/>
            <person name="Kuo A."/>
            <person name="Riley R."/>
            <person name="Clum A."/>
            <person name="Nolan M."/>
            <person name="Lipzen A."/>
            <person name="Salamov A."/>
            <person name="Henrissat B."/>
            <person name="Wiebenga A."/>
            <person name="De vries R.P."/>
            <person name="Grigoriev I.V."/>
            <person name="Mortensen U.H."/>
            <person name="Andersen M.R."/>
            <person name="Baker S.E."/>
        </authorList>
    </citation>
    <scope>NUCLEOTIDE SEQUENCE</scope>
    <source>
        <strain evidence="1">CBS 122712</strain>
    </source>
</reference>
<comment type="caution">
    <text evidence="1">The sequence shown here is derived from an EMBL/GenBank/DDBJ whole genome shotgun (WGS) entry which is preliminary data.</text>
</comment>
<dbReference type="RefSeq" id="XP_025385236.1">
    <property type="nucleotide sequence ID" value="XM_025525873.1"/>
</dbReference>
<organism evidence="1 2">
    <name type="scientific">Aspergillus eucalypticola (strain CBS 122712 / IBT 29274)</name>
    <dbReference type="NCBI Taxonomy" id="1448314"/>
    <lineage>
        <taxon>Eukaryota</taxon>
        <taxon>Fungi</taxon>
        <taxon>Dikarya</taxon>
        <taxon>Ascomycota</taxon>
        <taxon>Pezizomycotina</taxon>
        <taxon>Eurotiomycetes</taxon>
        <taxon>Eurotiomycetidae</taxon>
        <taxon>Eurotiales</taxon>
        <taxon>Aspergillaceae</taxon>
        <taxon>Aspergillus</taxon>
        <taxon>Aspergillus subgen. Circumdati</taxon>
    </lineage>
</organism>
<dbReference type="EMBL" id="MSFU01000023">
    <property type="protein sequence ID" value="PWY66928.1"/>
    <property type="molecule type" value="Genomic_DNA"/>
</dbReference>
<gene>
    <name evidence="1" type="ORF">BO83DRAFT_102957</name>
</gene>
<protein>
    <submittedName>
        <fullName evidence="1">Uncharacterized protein</fullName>
    </submittedName>
</protein>
<evidence type="ECO:0000313" key="1">
    <source>
        <dbReference type="EMBL" id="PWY66928.1"/>
    </source>
</evidence>
<dbReference type="AlphaFoldDB" id="A0A317V1G8"/>
<dbReference type="VEuPathDB" id="FungiDB:BO83DRAFT_102957"/>
<dbReference type="PROSITE" id="PS51257">
    <property type="entry name" value="PROKAR_LIPOPROTEIN"/>
    <property type="match status" value="1"/>
</dbReference>
<dbReference type="Proteomes" id="UP000246171">
    <property type="component" value="Unassembled WGS sequence"/>
</dbReference>
<accession>A0A317V1G8</accession>
<proteinExistence type="predicted"/>
<evidence type="ECO:0000313" key="2">
    <source>
        <dbReference type="Proteomes" id="UP000246171"/>
    </source>
</evidence>